<dbReference type="SUPFAM" id="SSF51197">
    <property type="entry name" value="Clavaminate synthase-like"/>
    <property type="match status" value="1"/>
</dbReference>
<gene>
    <name evidence="1" type="ORF">NEE01_05240</name>
</gene>
<sequence length="285" mass="32219">MKLISIGFLLALANPKDTLMPHALLCAEQIEAFQRDGVVLVRGLFRDHVETLRAGVARNMAEPGPYAAENLKPGESGRFFDDYCNWDRIAEFEAVIRRSPAAEVAADLMRSDRAQLFHDHVLVKEPGTAKPTPWHQDGPYYFVEGRQTVSFWSPLDPVREASLRCVAGSHRWPRPVLPTRWLSEENFYAGDDVYMPVPDPDAAGMDIREWEMAPGDAVAFNYMTLHGARGNDTATRRRAFSLRFVGDDARYVERPGRTSPPYPGHGMSAGERLREDWFPTIFRRG</sequence>
<dbReference type="PANTHER" id="PTHR20883:SF49">
    <property type="entry name" value="PHYTANOYL-COA DIOXYGENASE"/>
    <property type="match status" value="1"/>
</dbReference>
<dbReference type="Pfam" id="PF05721">
    <property type="entry name" value="PhyH"/>
    <property type="match status" value="1"/>
</dbReference>
<comment type="caution">
    <text evidence="1">The sequence shown here is derived from an EMBL/GenBank/DDBJ whole genome shotgun (WGS) entry which is preliminary data.</text>
</comment>
<dbReference type="GO" id="GO:0005506">
    <property type="term" value="F:iron ion binding"/>
    <property type="evidence" value="ECO:0007669"/>
    <property type="project" value="UniProtKB-ARBA"/>
</dbReference>
<name>A0AA41Z529_9SPHN</name>
<evidence type="ECO:0000313" key="2">
    <source>
        <dbReference type="Proteomes" id="UP001165565"/>
    </source>
</evidence>
<reference evidence="1" key="1">
    <citation type="submission" date="2022-06" db="EMBL/GenBank/DDBJ databases">
        <title>Sphingomonas sp. nov. isolated from rhizosphere soil of tomato.</title>
        <authorList>
            <person name="Dong H."/>
            <person name="Gao R."/>
        </authorList>
    </citation>
    <scope>NUCLEOTIDE SEQUENCE</scope>
    <source>
        <strain evidence="1">MMSM24</strain>
    </source>
</reference>
<dbReference type="Gene3D" id="2.60.120.620">
    <property type="entry name" value="q2cbj1_9rhob like domain"/>
    <property type="match status" value="1"/>
</dbReference>
<dbReference type="AlphaFoldDB" id="A0AA41Z529"/>
<dbReference type="GO" id="GO:0016706">
    <property type="term" value="F:2-oxoglutarate-dependent dioxygenase activity"/>
    <property type="evidence" value="ECO:0007669"/>
    <property type="project" value="UniProtKB-ARBA"/>
</dbReference>
<dbReference type="InterPro" id="IPR008775">
    <property type="entry name" value="Phytyl_CoA_dOase-like"/>
</dbReference>
<accession>A0AA41Z529</accession>
<keyword evidence="2" id="KW-1185">Reference proteome</keyword>
<keyword evidence="1" id="KW-0223">Dioxygenase</keyword>
<evidence type="ECO:0000313" key="1">
    <source>
        <dbReference type="EMBL" id="MCW6534187.1"/>
    </source>
</evidence>
<proteinExistence type="predicted"/>
<organism evidence="1 2">
    <name type="scientific">Sphingomonas lycopersici</name>
    <dbReference type="NCBI Taxonomy" id="2951807"/>
    <lineage>
        <taxon>Bacteria</taxon>
        <taxon>Pseudomonadati</taxon>
        <taxon>Pseudomonadota</taxon>
        <taxon>Alphaproteobacteria</taxon>
        <taxon>Sphingomonadales</taxon>
        <taxon>Sphingomonadaceae</taxon>
        <taxon>Sphingomonas</taxon>
    </lineage>
</organism>
<dbReference type="PANTHER" id="PTHR20883">
    <property type="entry name" value="PHYTANOYL-COA DIOXYGENASE DOMAIN CONTAINING 1"/>
    <property type="match status" value="1"/>
</dbReference>
<dbReference type="EMBL" id="JANFAV010000002">
    <property type="protein sequence ID" value="MCW6534187.1"/>
    <property type="molecule type" value="Genomic_DNA"/>
</dbReference>
<keyword evidence="1" id="KW-0560">Oxidoreductase</keyword>
<dbReference type="RefSeq" id="WP_265268126.1">
    <property type="nucleotide sequence ID" value="NZ_JANFAV010000002.1"/>
</dbReference>
<protein>
    <submittedName>
        <fullName evidence="1">Phytanoyl-CoA dioxygenase family protein</fullName>
    </submittedName>
</protein>
<dbReference type="Proteomes" id="UP001165565">
    <property type="component" value="Unassembled WGS sequence"/>
</dbReference>